<evidence type="ECO:0000259" key="8">
    <source>
        <dbReference type="PROSITE" id="PS51910"/>
    </source>
</evidence>
<feature type="domain" description="GH18" evidence="8">
    <location>
        <begin position="26"/>
        <end position="328"/>
    </location>
</feature>
<name>A0ABW7F9W9_9BURK</name>
<dbReference type="SUPFAM" id="SSF51445">
    <property type="entry name" value="(Trans)glycosidases"/>
    <property type="match status" value="1"/>
</dbReference>
<dbReference type="InterPro" id="IPR050314">
    <property type="entry name" value="Glycosyl_Hydrlase_18"/>
</dbReference>
<dbReference type="Gene3D" id="3.40.5.30">
    <property type="entry name" value="(Trans)glycosidases - domain 2"/>
    <property type="match status" value="1"/>
</dbReference>
<evidence type="ECO:0000256" key="4">
    <source>
        <dbReference type="ARBA" id="ARBA00023295"/>
    </source>
</evidence>
<keyword evidence="4 5" id="KW-0326">Glycosidase</keyword>
<dbReference type="PANTHER" id="PTHR11177:SF317">
    <property type="entry name" value="CHITINASE 12-RELATED"/>
    <property type="match status" value="1"/>
</dbReference>
<dbReference type="InterPro" id="IPR001579">
    <property type="entry name" value="Glyco_hydro_18_chit_AS"/>
</dbReference>
<evidence type="ECO:0000313" key="9">
    <source>
        <dbReference type="EMBL" id="MFG6432430.1"/>
    </source>
</evidence>
<evidence type="ECO:0000256" key="6">
    <source>
        <dbReference type="RuleBase" id="RU004453"/>
    </source>
</evidence>
<reference evidence="9 10" key="1">
    <citation type="submission" date="2024-08" db="EMBL/GenBank/DDBJ databases">
        <authorList>
            <person name="Lu H."/>
        </authorList>
    </citation>
    <scope>NUCLEOTIDE SEQUENCE [LARGE SCALE GENOMIC DNA]</scope>
    <source>
        <strain evidence="9 10">LYH14W</strain>
    </source>
</reference>
<gene>
    <name evidence="9" type="ORF">ACG00Y_21100</name>
</gene>
<feature type="signal peptide" evidence="7">
    <location>
        <begin position="1"/>
        <end position="19"/>
    </location>
</feature>
<evidence type="ECO:0000256" key="1">
    <source>
        <dbReference type="ARBA" id="ARBA00000822"/>
    </source>
</evidence>
<dbReference type="RefSeq" id="WP_394482287.1">
    <property type="nucleotide sequence ID" value="NZ_JBIGHV010000008.1"/>
</dbReference>
<comment type="catalytic activity">
    <reaction evidence="1">
        <text>Random endo-hydrolysis of N-acetyl-beta-D-glucosaminide (1-&gt;4)-beta-linkages in chitin and chitodextrins.</text>
        <dbReference type="EC" id="3.2.1.14"/>
    </reaction>
</comment>
<keyword evidence="10" id="KW-1185">Reference proteome</keyword>
<organism evidence="9 10">
    <name type="scientific">Pelomonas parva</name>
    <dbReference type="NCBI Taxonomy" id="3299032"/>
    <lineage>
        <taxon>Bacteria</taxon>
        <taxon>Pseudomonadati</taxon>
        <taxon>Pseudomonadota</taxon>
        <taxon>Betaproteobacteria</taxon>
        <taxon>Burkholderiales</taxon>
        <taxon>Sphaerotilaceae</taxon>
        <taxon>Roseateles</taxon>
    </lineage>
</organism>
<dbReference type="PANTHER" id="PTHR11177">
    <property type="entry name" value="CHITINASE"/>
    <property type="match status" value="1"/>
</dbReference>
<keyword evidence="3 5" id="KW-0378">Hydrolase</keyword>
<dbReference type="Pfam" id="PF00704">
    <property type="entry name" value="Glyco_hydro_18"/>
    <property type="match status" value="1"/>
</dbReference>
<feature type="chain" id="PRO_5045930782" description="chitinase" evidence="7">
    <location>
        <begin position="20"/>
        <end position="334"/>
    </location>
</feature>
<dbReference type="InterPro" id="IPR017853">
    <property type="entry name" value="GH"/>
</dbReference>
<dbReference type="Proteomes" id="UP001606210">
    <property type="component" value="Unassembled WGS sequence"/>
</dbReference>
<dbReference type="InterPro" id="IPR011583">
    <property type="entry name" value="Chitinase_II/V-like_cat"/>
</dbReference>
<accession>A0ABW7F9W9</accession>
<comment type="caution">
    <text evidence="9">The sequence shown here is derived from an EMBL/GenBank/DDBJ whole genome shotgun (WGS) entry which is preliminary data.</text>
</comment>
<proteinExistence type="inferred from homology"/>
<keyword evidence="7" id="KW-0732">Signal</keyword>
<evidence type="ECO:0000256" key="3">
    <source>
        <dbReference type="ARBA" id="ARBA00022801"/>
    </source>
</evidence>
<dbReference type="PROSITE" id="PS51910">
    <property type="entry name" value="GH18_2"/>
    <property type="match status" value="1"/>
</dbReference>
<dbReference type="PROSITE" id="PS01095">
    <property type="entry name" value="GH18_1"/>
    <property type="match status" value="1"/>
</dbReference>
<dbReference type="SMART" id="SM00636">
    <property type="entry name" value="Glyco_18"/>
    <property type="match status" value="1"/>
</dbReference>
<comment type="similarity">
    <text evidence="6">Belongs to the glycosyl hydrolase 18 family.</text>
</comment>
<dbReference type="EC" id="3.2.1.14" evidence="2"/>
<protein>
    <recommendedName>
        <fullName evidence="2">chitinase</fullName>
        <ecNumber evidence="2">3.2.1.14</ecNumber>
    </recommendedName>
</protein>
<dbReference type="InterPro" id="IPR001223">
    <property type="entry name" value="Glyco_hydro18_cat"/>
</dbReference>
<dbReference type="EMBL" id="JBIGHV010000008">
    <property type="protein sequence ID" value="MFG6432430.1"/>
    <property type="molecule type" value="Genomic_DNA"/>
</dbReference>
<evidence type="ECO:0000256" key="7">
    <source>
        <dbReference type="SAM" id="SignalP"/>
    </source>
</evidence>
<dbReference type="GO" id="GO:0016787">
    <property type="term" value="F:hydrolase activity"/>
    <property type="evidence" value="ECO:0007669"/>
    <property type="project" value="UniProtKB-KW"/>
</dbReference>
<evidence type="ECO:0000256" key="2">
    <source>
        <dbReference type="ARBA" id="ARBA00012729"/>
    </source>
</evidence>
<dbReference type="Gene3D" id="3.20.20.80">
    <property type="entry name" value="Glycosidases"/>
    <property type="match status" value="1"/>
</dbReference>
<evidence type="ECO:0000313" key="10">
    <source>
        <dbReference type="Proteomes" id="UP001606210"/>
    </source>
</evidence>
<dbReference type="PROSITE" id="PS51257">
    <property type="entry name" value="PROKAR_LIPOPROTEIN"/>
    <property type="match status" value="1"/>
</dbReference>
<sequence>MRALLGLLLLAAMAGCSQHRVQTQCMPIVAVYPSWKQQVLPPAQIPWQRITHVALVFALPTPDGGLDTRALDGLVEPLVRDAHRNGKRVIVSIGGAQGYGDAFQRIAASPEKLSRFTAAVRDYVTRHQIDGIDIDWEYWTQQAVRQQGGNDPVESRLLVTLLAELRRTLPPGTQLTTSVFAGHWVGEQYLAELQAHVDHVALMSFDFTGRWDESAVGHHADFGTFKQSVQFLVDRGFHRDKIIAGIPFYGKEFVGGSNRQVKDVAYRDLLARAPDNTFFETPDLAARKAQHILDEGLAGVMFFELTMDTAADSPDSLLAAINRHLSPVKCGAIR</sequence>
<evidence type="ECO:0000256" key="5">
    <source>
        <dbReference type="RuleBase" id="RU000489"/>
    </source>
</evidence>